<accession>A0A5J4RGY0</accession>
<gene>
    <name evidence="1" type="ORF">EZS27_018168</name>
</gene>
<dbReference type="Pfam" id="PF19514">
    <property type="entry name" value="MobC_2"/>
    <property type="match status" value="1"/>
</dbReference>
<reference evidence="1" key="1">
    <citation type="submission" date="2019-03" db="EMBL/GenBank/DDBJ databases">
        <title>Single cell metagenomics reveals metabolic interactions within the superorganism composed of flagellate Streblomastix strix and complex community of Bacteroidetes bacteria on its surface.</title>
        <authorList>
            <person name="Treitli S.C."/>
            <person name="Kolisko M."/>
            <person name="Husnik F."/>
            <person name="Keeling P."/>
            <person name="Hampl V."/>
        </authorList>
    </citation>
    <scope>NUCLEOTIDE SEQUENCE</scope>
    <source>
        <strain evidence="1">STM</strain>
    </source>
</reference>
<name>A0A5J4RGY0_9ZZZZ</name>
<dbReference type="AlphaFoldDB" id="A0A5J4RGY0"/>
<protein>
    <submittedName>
        <fullName evidence="1">Uncharacterized protein</fullName>
    </submittedName>
</protein>
<evidence type="ECO:0000313" key="1">
    <source>
        <dbReference type="EMBL" id="KAA6333406.1"/>
    </source>
</evidence>
<proteinExistence type="predicted"/>
<sequence length="77" mass="8794">MTTVNKKSKMSECKPKADLHSHHYSFNLNDADNAKFLFLFEESELKDKAHSITSCIFKQELKVVKVDKAVIGFITFA</sequence>
<organism evidence="1">
    <name type="scientific">termite gut metagenome</name>
    <dbReference type="NCBI Taxonomy" id="433724"/>
    <lineage>
        <taxon>unclassified sequences</taxon>
        <taxon>metagenomes</taxon>
        <taxon>organismal metagenomes</taxon>
    </lineage>
</organism>
<dbReference type="EMBL" id="SNRY01001117">
    <property type="protein sequence ID" value="KAA6333406.1"/>
    <property type="molecule type" value="Genomic_DNA"/>
</dbReference>
<comment type="caution">
    <text evidence="1">The sequence shown here is derived from an EMBL/GenBank/DDBJ whole genome shotgun (WGS) entry which is preliminary data.</text>
</comment>
<dbReference type="InterPro" id="IPR045788">
    <property type="entry name" value="MobC_2"/>
</dbReference>